<dbReference type="InterPro" id="IPR025155">
    <property type="entry name" value="WxxW_domain"/>
</dbReference>
<keyword evidence="4" id="KW-0325">Glycoprotein</keyword>
<comment type="subcellular location">
    <subcellularLocation>
        <location evidence="1">Secreted</location>
    </subcellularLocation>
</comment>
<evidence type="ECO:0000256" key="5">
    <source>
        <dbReference type="SAM" id="MobiDB-lite"/>
    </source>
</evidence>
<comment type="caution">
    <text evidence="7">The sequence shown here is derived from an EMBL/GenBank/DDBJ whole genome shotgun (WGS) entry which is preliminary data.</text>
</comment>
<evidence type="ECO:0000256" key="3">
    <source>
        <dbReference type="ARBA" id="ARBA00022729"/>
    </source>
</evidence>
<keyword evidence="3" id="KW-0732">Signal</keyword>
<feature type="non-terminal residue" evidence="7">
    <location>
        <position position="1"/>
    </location>
</feature>
<keyword evidence="8" id="KW-1185">Reference proteome</keyword>
<proteinExistence type="predicted"/>
<accession>A0A7K4L124</accession>
<evidence type="ECO:0000313" key="8">
    <source>
        <dbReference type="Proteomes" id="UP000545332"/>
    </source>
</evidence>
<sequence length="169" mass="18285">CIWTDWIDVSYPTRDPDGGEDESYENIQKHDPSWECAKPENISCRAKDFPDTPIKDLGQILECDVNKGLICKNKDQVVGGVIPMPFCINYEISVCCVPNTPECIPSTVSTSTTSSTTVVTLSISPTTSTHTPSEVPTRTTPYTTAPTVSHTTTATTSGTQKPTPTTIIS</sequence>
<dbReference type="OrthoDB" id="10056274at2759"/>
<feature type="region of interest" description="Disordered" evidence="5">
    <location>
        <begin position="121"/>
        <end position="169"/>
    </location>
</feature>
<feature type="domain" description="WxxW" evidence="6">
    <location>
        <begin position="3"/>
        <end position="96"/>
    </location>
</feature>
<gene>
    <name evidence="7" type="primary">Muc5b_1</name>
    <name evidence="7" type="ORF">CRYSOU_R15773</name>
</gene>
<keyword evidence="2" id="KW-0964">Secreted</keyword>
<organism evidence="7 8">
    <name type="scientific">Crypturellus soui</name>
    <dbReference type="NCBI Taxonomy" id="458187"/>
    <lineage>
        <taxon>Eukaryota</taxon>
        <taxon>Metazoa</taxon>
        <taxon>Chordata</taxon>
        <taxon>Craniata</taxon>
        <taxon>Vertebrata</taxon>
        <taxon>Euteleostomi</taxon>
        <taxon>Archelosauria</taxon>
        <taxon>Archosauria</taxon>
        <taxon>Dinosauria</taxon>
        <taxon>Saurischia</taxon>
        <taxon>Theropoda</taxon>
        <taxon>Coelurosauria</taxon>
        <taxon>Aves</taxon>
        <taxon>Palaeognathae</taxon>
        <taxon>Tinamiformes</taxon>
        <taxon>Tinamidae</taxon>
        <taxon>Crypturellus</taxon>
    </lineage>
</organism>
<dbReference type="Proteomes" id="UP000545332">
    <property type="component" value="Unassembled WGS sequence"/>
</dbReference>
<evidence type="ECO:0000313" key="7">
    <source>
        <dbReference type="EMBL" id="NWI21921.1"/>
    </source>
</evidence>
<feature type="non-terminal residue" evidence="7">
    <location>
        <position position="169"/>
    </location>
</feature>
<dbReference type="Pfam" id="PF13330">
    <property type="entry name" value="Mucin2_WxxW"/>
    <property type="match status" value="1"/>
</dbReference>
<name>A0A7K4L124_9AVES</name>
<dbReference type="AlphaFoldDB" id="A0A7K4L124"/>
<dbReference type="GO" id="GO:0005576">
    <property type="term" value="C:extracellular region"/>
    <property type="evidence" value="ECO:0007669"/>
    <property type="project" value="UniProtKB-SubCell"/>
</dbReference>
<reference evidence="7 8" key="1">
    <citation type="submission" date="2019-09" db="EMBL/GenBank/DDBJ databases">
        <title>Bird 10,000 Genomes (B10K) Project - Family phase.</title>
        <authorList>
            <person name="Zhang G."/>
        </authorList>
    </citation>
    <scope>NUCLEOTIDE SEQUENCE [LARGE SCALE GENOMIC DNA]</scope>
    <source>
        <strain evidence="7">B10K-MSB-42743</strain>
        <tissue evidence="7">Heart</tissue>
    </source>
</reference>
<evidence type="ECO:0000256" key="4">
    <source>
        <dbReference type="ARBA" id="ARBA00023180"/>
    </source>
</evidence>
<evidence type="ECO:0000259" key="6">
    <source>
        <dbReference type="Pfam" id="PF13330"/>
    </source>
</evidence>
<evidence type="ECO:0000256" key="2">
    <source>
        <dbReference type="ARBA" id="ARBA00022525"/>
    </source>
</evidence>
<protein>
    <submittedName>
        <fullName evidence="7">MUC5B protein</fullName>
    </submittedName>
</protein>
<evidence type="ECO:0000256" key="1">
    <source>
        <dbReference type="ARBA" id="ARBA00004613"/>
    </source>
</evidence>
<dbReference type="EMBL" id="VWPX01070848">
    <property type="protein sequence ID" value="NWI21921.1"/>
    <property type="molecule type" value="Genomic_DNA"/>
</dbReference>